<name>A0A448XR96_9PLAT</name>
<evidence type="ECO:0000313" key="2">
    <source>
        <dbReference type="Proteomes" id="UP000784294"/>
    </source>
</evidence>
<accession>A0A448XR96</accession>
<protein>
    <submittedName>
        <fullName evidence="1">Uncharacterized protein</fullName>
    </submittedName>
</protein>
<keyword evidence="2" id="KW-1185">Reference proteome</keyword>
<dbReference type="AlphaFoldDB" id="A0A448XR96"/>
<dbReference type="EMBL" id="CAAALY010277492">
    <property type="protein sequence ID" value="VEL42907.1"/>
    <property type="molecule type" value="Genomic_DNA"/>
</dbReference>
<organism evidence="1 2">
    <name type="scientific">Protopolystoma xenopodis</name>
    <dbReference type="NCBI Taxonomy" id="117903"/>
    <lineage>
        <taxon>Eukaryota</taxon>
        <taxon>Metazoa</taxon>
        <taxon>Spiralia</taxon>
        <taxon>Lophotrochozoa</taxon>
        <taxon>Platyhelminthes</taxon>
        <taxon>Monogenea</taxon>
        <taxon>Polyopisthocotylea</taxon>
        <taxon>Polystomatidea</taxon>
        <taxon>Polystomatidae</taxon>
        <taxon>Protopolystoma</taxon>
    </lineage>
</organism>
<reference evidence="1" key="1">
    <citation type="submission" date="2018-11" db="EMBL/GenBank/DDBJ databases">
        <authorList>
            <consortium name="Pathogen Informatics"/>
        </authorList>
    </citation>
    <scope>NUCLEOTIDE SEQUENCE</scope>
</reference>
<sequence>MMSAIRRTKVSKLLSRSAEIASETAPTSMFQKNNRQLVKRIPPSSSGTINLRVYPPNALSLNGSKLNRAKQSSQLGNRIGLTSLSQFGLVVRAT</sequence>
<proteinExistence type="predicted"/>
<gene>
    <name evidence="1" type="ORF">PXEA_LOCUS36347</name>
</gene>
<evidence type="ECO:0000313" key="1">
    <source>
        <dbReference type="EMBL" id="VEL42907.1"/>
    </source>
</evidence>
<comment type="caution">
    <text evidence="1">The sequence shown here is derived from an EMBL/GenBank/DDBJ whole genome shotgun (WGS) entry which is preliminary data.</text>
</comment>
<dbReference type="Proteomes" id="UP000784294">
    <property type="component" value="Unassembled WGS sequence"/>
</dbReference>